<feature type="region of interest" description="Disordered" evidence="2">
    <location>
        <begin position="21"/>
        <end position="42"/>
    </location>
</feature>
<dbReference type="Gene3D" id="3.40.50.1580">
    <property type="entry name" value="Nucleoside phosphorylase domain"/>
    <property type="match status" value="1"/>
</dbReference>
<dbReference type="PROSITE" id="PS50082">
    <property type="entry name" value="WD_REPEATS_2"/>
    <property type="match status" value="1"/>
</dbReference>
<dbReference type="Proteomes" id="UP000310200">
    <property type="component" value="Unassembled WGS sequence"/>
</dbReference>
<proteinExistence type="predicted"/>
<dbReference type="EMBL" id="QBLH01000159">
    <property type="protein sequence ID" value="TGZ57345.1"/>
    <property type="molecule type" value="Genomic_DNA"/>
</dbReference>
<dbReference type="AlphaFoldDB" id="A0A4S2L3I0"/>
<keyword evidence="1" id="KW-0853">WD repeat</keyword>
<feature type="compositionally biased region" description="Low complexity" evidence="2">
    <location>
        <begin position="541"/>
        <end position="558"/>
    </location>
</feature>
<comment type="caution">
    <text evidence="4">The sequence shown here is derived from an EMBL/GenBank/DDBJ whole genome shotgun (WGS) entry which is preliminary data.</text>
</comment>
<keyword evidence="5" id="KW-1185">Reference proteome</keyword>
<accession>A0A4S2L3I0</accession>
<dbReference type="GO" id="GO:0009116">
    <property type="term" value="P:nucleoside metabolic process"/>
    <property type="evidence" value="ECO:0007669"/>
    <property type="project" value="InterPro"/>
</dbReference>
<dbReference type="Pfam" id="PF22979">
    <property type="entry name" value="HTH_69"/>
    <property type="match status" value="1"/>
</dbReference>
<gene>
    <name evidence="4" type="ORF">DBV15_03234</name>
</gene>
<organism evidence="4 5">
    <name type="scientific">Temnothorax longispinosus</name>
    <dbReference type="NCBI Taxonomy" id="300112"/>
    <lineage>
        <taxon>Eukaryota</taxon>
        <taxon>Metazoa</taxon>
        <taxon>Ecdysozoa</taxon>
        <taxon>Arthropoda</taxon>
        <taxon>Hexapoda</taxon>
        <taxon>Insecta</taxon>
        <taxon>Pterygota</taxon>
        <taxon>Neoptera</taxon>
        <taxon>Endopterygota</taxon>
        <taxon>Hymenoptera</taxon>
        <taxon>Apocrita</taxon>
        <taxon>Aculeata</taxon>
        <taxon>Formicoidea</taxon>
        <taxon>Formicidae</taxon>
        <taxon>Myrmicinae</taxon>
        <taxon>Temnothorax</taxon>
    </lineage>
</organism>
<evidence type="ECO:0000313" key="4">
    <source>
        <dbReference type="EMBL" id="TGZ57345.1"/>
    </source>
</evidence>
<dbReference type="SMART" id="SM00320">
    <property type="entry name" value="WD40"/>
    <property type="match status" value="7"/>
</dbReference>
<reference evidence="4 5" key="1">
    <citation type="journal article" date="2019" name="Philos. Trans. R. Soc. Lond., B, Biol. Sci.">
        <title>Ant behaviour and brain gene expression of defending hosts depend on the ecological success of the intruding social parasite.</title>
        <authorList>
            <person name="Kaur R."/>
            <person name="Stoldt M."/>
            <person name="Jongepier E."/>
            <person name="Feldmeyer B."/>
            <person name="Menzel F."/>
            <person name="Bornberg-Bauer E."/>
            <person name="Foitzik S."/>
        </authorList>
    </citation>
    <scope>NUCLEOTIDE SEQUENCE [LARGE SCALE GENOMIC DNA]</scope>
    <source>
        <tissue evidence="4">Whole body</tissue>
    </source>
</reference>
<evidence type="ECO:0000256" key="1">
    <source>
        <dbReference type="PROSITE-ProRule" id="PRU00221"/>
    </source>
</evidence>
<dbReference type="PANTHER" id="PTHR47705">
    <property type="entry name" value="AGAP000321-PA"/>
    <property type="match status" value="1"/>
</dbReference>
<dbReference type="FunFam" id="2.130.10.10:FF:000781">
    <property type="entry name" value="Cytoplasmic dynein intermediate chain"/>
    <property type="match status" value="1"/>
</dbReference>
<dbReference type="InterPro" id="IPR055121">
    <property type="entry name" value="HTH_69"/>
</dbReference>
<dbReference type="SUPFAM" id="SSF50978">
    <property type="entry name" value="WD40 repeat-like"/>
    <property type="match status" value="1"/>
</dbReference>
<feature type="domain" description="Winged helix-turn-helix" evidence="3">
    <location>
        <begin position="808"/>
        <end position="869"/>
    </location>
</feature>
<protein>
    <recommendedName>
        <fullName evidence="3">Winged helix-turn-helix domain-containing protein</fullName>
    </recommendedName>
</protein>
<evidence type="ECO:0000313" key="5">
    <source>
        <dbReference type="Proteomes" id="UP000310200"/>
    </source>
</evidence>
<dbReference type="InterPro" id="IPR015943">
    <property type="entry name" value="WD40/YVTN_repeat-like_dom_sf"/>
</dbReference>
<dbReference type="InterPro" id="IPR035994">
    <property type="entry name" value="Nucleoside_phosphorylase_sf"/>
</dbReference>
<dbReference type="InterPro" id="IPR036322">
    <property type="entry name" value="WD40_repeat_dom_sf"/>
</dbReference>
<dbReference type="Pfam" id="PF00400">
    <property type="entry name" value="WD40"/>
    <property type="match status" value="2"/>
</dbReference>
<dbReference type="InterPro" id="IPR001680">
    <property type="entry name" value="WD40_rpt"/>
</dbReference>
<sequence length="1212" mass="134814">MSGTCGGTSLFTTVLTFDDGQAEDEENSLPHMDGFQSKLPPGILPHGLPQVKEVQPAVTQVEQEKQKEKPKKEGAWTINLLGSVHWPKILILLINPAVRELSEEEKQMIILSEDFQRFLDRTSRIVERALGESVDIYTDYAGTMDGEDGMDEKSHQRLWLNRSFICERWSRNRCVTSMDWSPQFPELLAASYNNNDDTPNDPDGVCLIWNTKFKKTTPEFIFHCQSPVMSTTFARFHPNLILGGTYSGQIVLWDNRVQKRTPIQRTPLSATAHTSARTYKYVLDLQHPVYCLNVVGTQNAHNLISISTDGKLCSWSLDMLSQPQEALELHTKQSKAIAATCLAFPHGDVNNFVMGSEDGTVYSACRHGSRAGLTETYEGHQGPVTGVSAHAVQGGIDFSHLFLTSSLDWTIKLWSLKENKPLYSFEHNGDYVYDVAWSPTHPALFASVDDSGRLDLWNLNQDTEVPTASVVVDGCPALNRVSWTPSGLHVTVGDDTGKIWVYDVAEHLAHPRIDEWNKFLYTQQDLKNNKADEELDKLNLSSGPSSLTSMTSISSGSLMERERKGLKGDDASAADVTGASGQRQRRSVTPPATGDSGVNSGDSQRPLVDPTGRAFTFPGAEHIVMTPKCKTANSTTLIIERQALEPPTENGNENNVHVAGGDHKGIVINKQAVAVTNGEVHPAQLCLQFRVFLVSAQTGKHTQEQRTLQFWFVDTLAEVEQPSVAQEFFRELVTPQEFPRDYVGFIKKIMKLMQHKYPSIKKLEVELRHVEEPITLPSRPSTGHLLFTLPPSEKVMWRSVSTDETVMGQVRELTVEKVLELIESAYPNPVTVVDIAKEHGWEPSAVESKLKELQEKGLVKSMDHGAFTRVVHEDTQVQVVKQMPTMASAKQPTIAIITAQYCEKLAVDSLIENKETFVRYTTVGESNVYTLGNIGTHRIVCTKLPTVGHTREAMTAAGNTTTRLLGTFQKVDFVFLVGVGGGVPHYTDYNKHVRLGDVVISHPTPLNKQYTYVYCESAKMNESGNYHFETKEYCPPNLGLQEIAATLKKQAENEAFSPWQTYMKEGLQNLVNQSEHDFNAPPPESDKLYMAIGERDVIEVSHPIAPQDSINKRTDGCSRIHLAPVASGRQVARDDQLRQKFATRFGALAFDAEMDAVVESILGNCRENFVVIRGIADYKDGTRIKEWQPYAALAAASVMKTIICAMDPPTND</sequence>
<dbReference type="PANTHER" id="PTHR47705:SF1">
    <property type="entry name" value="PNP_UDP_1 DOMAIN-CONTAINING PROTEIN"/>
    <property type="match status" value="1"/>
</dbReference>
<dbReference type="STRING" id="300112.A0A4S2L3I0"/>
<feature type="compositionally biased region" description="Basic and acidic residues" evidence="2">
    <location>
        <begin position="559"/>
        <end position="570"/>
    </location>
</feature>
<name>A0A4S2L3I0_9HYME</name>
<dbReference type="GO" id="GO:0003824">
    <property type="term" value="F:catalytic activity"/>
    <property type="evidence" value="ECO:0007669"/>
    <property type="project" value="InterPro"/>
</dbReference>
<dbReference type="SUPFAM" id="SSF53167">
    <property type="entry name" value="Purine and uridine phosphorylases"/>
    <property type="match status" value="1"/>
</dbReference>
<dbReference type="Gene3D" id="2.130.10.10">
    <property type="entry name" value="YVTN repeat-like/Quinoprotein amine dehydrogenase"/>
    <property type="match status" value="1"/>
</dbReference>
<feature type="repeat" description="WD" evidence="1">
    <location>
        <begin position="377"/>
        <end position="424"/>
    </location>
</feature>
<feature type="region of interest" description="Disordered" evidence="2">
    <location>
        <begin position="537"/>
        <end position="613"/>
    </location>
</feature>
<evidence type="ECO:0000259" key="3">
    <source>
        <dbReference type="Pfam" id="PF22979"/>
    </source>
</evidence>
<evidence type="ECO:0000256" key="2">
    <source>
        <dbReference type="SAM" id="MobiDB-lite"/>
    </source>
</evidence>